<dbReference type="PANTHER" id="PTHR20881:SF0">
    <property type="entry name" value="3-METHYL-2-OXOBUTANOATE HYDROXYMETHYLTRANSFERASE"/>
    <property type="match status" value="1"/>
</dbReference>
<accession>A0A6J6D4E6</accession>
<dbReference type="SUPFAM" id="SSF51621">
    <property type="entry name" value="Phosphoenolpyruvate/pyruvate domain"/>
    <property type="match status" value="1"/>
</dbReference>
<dbReference type="EC" id="2.1.2.11" evidence="2"/>
<evidence type="ECO:0000313" key="4">
    <source>
        <dbReference type="EMBL" id="CAB4557589.1"/>
    </source>
</evidence>
<keyword evidence="3" id="KW-0808">Transferase</keyword>
<dbReference type="Gene3D" id="3.20.20.60">
    <property type="entry name" value="Phosphoenolpyruvate-binding domains"/>
    <property type="match status" value="1"/>
</dbReference>
<comment type="similarity">
    <text evidence="1">Belongs to the PanB family.</text>
</comment>
<dbReference type="GO" id="GO:0000287">
    <property type="term" value="F:magnesium ion binding"/>
    <property type="evidence" value="ECO:0007669"/>
    <property type="project" value="TreeGrafter"/>
</dbReference>
<proteinExistence type="inferred from homology"/>
<evidence type="ECO:0000256" key="2">
    <source>
        <dbReference type="ARBA" id="ARBA00012618"/>
    </source>
</evidence>
<dbReference type="Pfam" id="PF02548">
    <property type="entry name" value="Pantoate_transf"/>
    <property type="match status" value="1"/>
</dbReference>
<dbReference type="AlphaFoldDB" id="A0A6J6D4E6"/>
<organism evidence="4">
    <name type="scientific">freshwater metagenome</name>
    <dbReference type="NCBI Taxonomy" id="449393"/>
    <lineage>
        <taxon>unclassified sequences</taxon>
        <taxon>metagenomes</taxon>
        <taxon>ecological metagenomes</taxon>
    </lineage>
</organism>
<evidence type="ECO:0000256" key="3">
    <source>
        <dbReference type="ARBA" id="ARBA00022679"/>
    </source>
</evidence>
<sequence>MTRILDFNGRDADRTVTVASIRALKGSGHQYVQVTAGTSEEAAAAEAAGIDMVVCLAASVPDVRAGSSRLFVTAAIDFGGEVTLDDLLATAFRSLSAGADAVITARRLDAVRLLAAEGVPVMGHLGFVPKRSNQLGGVRTVGRDATEAAALWRQFQELEDAGAFAVECELIPAAVLAEITPRTDMATISLGSGRAADVVFLFQSDVVGESPRVPRHARVYGDVASLQQRIVDERVRALSAFRADVLAGTFPDDTEVGRIDAAELARFVETLG</sequence>
<gene>
    <name evidence="4" type="ORF">UFOPK1493_01520</name>
</gene>
<dbReference type="InterPro" id="IPR040442">
    <property type="entry name" value="Pyrv_kinase-like_dom_sf"/>
</dbReference>
<dbReference type="GO" id="GO:0015940">
    <property type="term" value="P:pantothenate biosynthetic process"/>
    <property type="evidence" value="ECO:0007669"/>
    <property type="project" value="InterPro"/>
</dbReference>
<dbReference type="InterPro" id="IPR015813">
    <property type="entry name" value="Pyrv/PenolPyrv_kinase-like_dom"/>
</dbReference>
<reference evidence="4" key="1">
    <citation type="submission" date="2020-05" db="EMBL/GenBank/DDBJ databases">
        <authorList>
            <person name="Chiriac C."/>
            <person name="Salcher M."/>
            <person name="Ghai R."/>
            <person name="Kavagutti S V."/>
        </authorList>
    </citation>
    <scope>NUCLEOTIDE SEQUENCE</scope>
</reference>
<dbReference type="GO" id="GO:0003864">
    <property type="term" value="F:3-methyl-2-oxobutanoate hydroxymethyltransferase activity"/>
    <property type="evidence" value="ECO:0007669"/>
    <property type="project" value="UniProtKB-EC"/>
</dbReference>
<dbReference type="InterPro" id="IPR003700">
    <property type="entry name" value="Pantoate_hydroxy_MeTrfase"/>
</dbReference>
<name>A0A6J6D4E6_9ZZZZ</name>
<dbReference type="PANTHER" id="PTHR20881">
    <property type="entry name" value="3-METHYL-2-OXOBUTANOATE HYDROXYMETHYLTRANSFERASE"/>
    <property type="match status" value="1"/>
</dbReference>
<evidence type="ECO:0000256" key="1">
    <source>
        <dbReference type="ARBA" id="ARBA00008676"/>
    </source>
</evidence>
<protein>
    <recommendedName>
        <fullName evidence="2">3-methyl-2-oxobutanoate hydroxymethyltransferase</fullName>
        <ecNumber evidence="2">2.1.2.11</ecNumber>
    </recommendedName>
</protein>
<dbReference type="EMBL" id="CAEZSR010000046">
    <property type="protein sequence ID" value="CAB4557589.1"/>
    <property type="molecule type" value="Genomic_DNA"/>
</dbReference>